<gene>
    <name evidence="4" type="ORF">RGQ29_027817</name>
</gene>
<dbReference type="Gene3D" id="2.60.40.10">
    <property type="entry name" value="Immunoglobulins"/>
    <property type="match status" value="1"/>
</dbReference>
<dbReference type="InterPro" id="IPR000535">
    <property type="entry name" value="MSP_dom"/>
</dbReference>
<evidence type="ECO:0000256" key="1">
    <source>
        <dbReference type="ARBA" id="ARBA00008932"/>
    </source>
</evidence>
<reference evidence="4 5" key="1">
    <citation type="journal article" date="2023" name="G3 (Bethesda)">
        <title>A haplotype-resolved chromosome-scale genome for Quercus rubra L. provides insights into the genetics of adaptive traits for red oak species.</title>
        <authorList>
            <person name="Kapoor B."/>
            <person name="Jenkins J."/>
            <person name="Schmutz J."/>
            <person name="Zhebentyayeva T."/>
            <person name="Kuelheim C."/>
            <person name="Coggeshall M."/>
            <person name="Heim C."/>
            <person name="Lasky J.R."/>
            <person name="Leites L."/>
            <person name="Islam-Faridi N."/>
            <person name="Romero-Severson J."/>
            <person name="DeLeo V.L."/>
            <person name="Lucas S.M."/>
            <person name="Lazic D."/>
            <person name="Gailing O."/>
            <person name="Carlson J."/>
            <person name="Staton M."/>
        </authorList>
    </citation>
    <scope>NUCLEOTIDE SEQUENCE [LARGE SCALE GENOMIC DNA]</scope>
    <source>
        <strain evidence="4">Pseudo-F2</strain>
    </source>
</reference>
<name>A0AAN7IE68_QUERU</name>
<dbReference type="InterPro" id="IPR013783">
    <property type="entry name" value="Ig-like_fold"/>
</dbReference>
<dbReference type="PANTHER" id="PTHR10809">
    <property type="entry name" value="VESICLE-ASSOCIATED MEMBRANE PROTEIN-ASSOCIATED PROTEIN"/>
    <property type="match status" value="1"/>
</dbReference>
<evidence type="ECO:0000313" key="5">
    <source>
        <dbReference type="Proteomes" id="UP001324115"/>
    </source>
</evidence>
<evidence type="ECO:0000313" key="4">
    <source>
        <dbReference type="EMBL" id="KAK4577459.1"/>
    </source>
</evidence>
<evidence type="ECO:0000256" key="2">
    <source>
        <dbReference type="SAM" id="MobiDB-lite"/>
    </source>
</evidence>
<organism evidence="4 5">
    <name type="scientific">Quercus rubra</name>
    <name type="common">Northern red oak</name>
    <name type="synonym">Quercus borealis</name>
    <dbReference type="NCBI Taxonomy" id="3512"/>
    <lineage>
        <taxon>Eukaryota</taxon>
        <taxon>Viridiplantae</taxon>
        <taxon>Streptophyta</taxon>
        <taxon>Embryophyta</taxon>
        <taxon>Tracheophyta</taxon>
        <taxon>Spermatophyta</taxon>
        <taxon>Magnoliopsida</taxon>
        <taxon>eudicotyledons</taxon>
        <taxon>Gunneridae</taxon>
        <taxon>Pentapetalae</taxon>
        <taxon>rosids</taxon>
        <taxon>fabids</taxon>
        <taxon>Fagales</taxon>
        <taxon>Fagaceae</taxon>
        <taxon>Quercus</taxon>
    </lineage>
</organism>
<keyword evidence="5" id="KW-1185">Reference proteome</keyword>
<sequence length="239" mass="26341">MAVASEKTGAEGKVWSLCKMPFWQTSIASSSSSSSSFASSATVSGQHQSHQAVERSSLHSSIAVSSMAKSFLPTRRRLRLDPSNKLFFPYEPGKQVRSAIGIKNTCKSHVAFKFQTTAPKSCYMRPPGGILAPGESIVATVFKFVEPPENNEKPVDHKSKVKFKIMSLKVKGEMEYVPELALEKLKRQLADADAALEASKKPPEETGPRIVGEGLVIDEWKERRERYLARQQVEGVDSV</sequence>
<dbReference type="AlphaFoldDB" id="A0AAN7IE68"/>
<accession>A0AAN7IE68</accession>
<dbReference type="GO" id="GO:0005789">
    <property type="term" value="C:endoplasmic reticulum membrane"/>
    <property type="evidence" value="ECO:0007669"/>
    <property type="project" value="InterPro"/>
</dbReference>
<dbReference type="Pfam" id="PF00635">
    <property type="entry name" value="Motile_Sperm"/>
    <property type="match status" value="1"/>
</dbReference>
<comment type="similarity">
    <text evidence="1">Belongs to the VAMP-associated protein (VAP) (TC 9.B.17) family.</text>
</comment>
<feature type="region of interest" description="Disordered" evidence="2">
    <location>
        <begin position="193"/>
        <end position="212"/>
    </location>
</feature>
<dbReference type="InterPro" id="IPR016763">
    <property type="entry name" value="VAP"/>
</dbReference>
<protein>
    <recommendedName>
        <fullName evidence="3">MSP domain-containing protein</fullName>
    </recommendedName>
</protein>
<dbReference type="GO" id="GO:0090158">
    <property type="term" value="P:endoplasmic reticulum membrane organization"/>
    <property type="evidence" value="ECO:0007669"/>
    <property type="project" value="TreeGrafter"/>
</dbReference>
<feature type="domain" description="MSP" evidence="3">
    <location>
        <begin position="77"/>
        <end position="199"/>
    </location>
</feature>
<dbReference type="GO" id="GO:0061817">
    <property type="term" value="P:endoplasmic reticulum-plasma membrane tethering"/>
    <property type="evidence" value="ECO:0007669"/>
    <property type="project" value="TreeGrafter"/>
</dbReference>
<dbReference type="EMBL" id="JAXUIC010000008">
    <property type="protein sequence ID" value="KAK4577459.1"/>
    <property type="molecule type" value="Genomic_DNA"/>
</dbReference>
<evidence type="ECO:0000259" key="3">
    <source>
        <dbReference type="PROSITE" id="PS50202"/>
    </source>
</evidence>
<proteinExistence type="inferred from homology"/>
<dbReference type="SUPFAM" id="SSF49354">
    <property type="entry name" value="PapD-like"/>
    <property type="match status" value="1"/>
</dbReference>
<dbReference type="PROSITE" id="PS50202">
    <property type="entry name" value="MSP"/>
    <property type="match status" value="1"/>
</dbReference>
<dbReference type="PANTHER" id="PTHR10809:SF101">
    <property type="entry name" value="VESICLE-ASSOCIATED PROTEIN 4-1"/>
    <property type="match status" value="1"/>
</dbReference>
<comment type="caution">
    <text evidence="4">The sequence shown here is derived from an EMBL/GenBank/DDBJ whole genome shotgun (WGS) entry which is preliminary data.</text>
</comment>
<dbReference type="GO" id="GO:0005886">
    <property type="term" value="C:plasma membrane"/>
    <property type="evidence" value="ECO:0007669"/>
    <property type="project" value="TreeGrafter"/>
</dbReference>
<feature type="compositionally biased region" description="Basic and acidic residues" evidence="2">
    <location>
        <begin position="198"/>
        <end position="207"/>
    </location>
</feature>
<dbReference type="Proteomes" id="UP001324115">
    <property type="component" value="Unassembled WGS sequence"/>
</dbReference>
<dbReference type="InterPro" id="IPR008962">
    <property type="entry name" value="PapD-like_sf"/>
</dbReference>